<evidence type="ECO:0000256" key="4">
    <source>
        <dbReference type="ARBA" id="ARBA00023004"/>
    </source>
</evidence>
<evidence type="ECO:0000313" key="7">
    <source>
        <dbReference type="EMBL" id="MBD8505769.1"/>
    </source>
</evidence>
<keyword evidence="3" id="KW-0560">Oxidoreductase</keyword>
<accession>A0A927JAT1</accession>
<gene>
    <name evidence="7" type="ORF">HT102_04630</name>
</gene>
<dbReference type="InterPro" id="IPR006657">
    <property type="entry name" value="MoPterin_dinucl-bd_dom"/>
</dbReference>
<dbReference type="GO" id="GO:0051539">
    <property type="term" value="F:4 iron, 4 sulfur cluster binding"/>
    <property type="evidence" value="ECO:0007669"/>
    <property type="project" value="UniProtKB-KW"/>
</dbReference>
<dbReference type="GO" id="GO:0046872">
    <property type="term" value="F:metal ion binding"/>
    <property type="evidence" value="ECO:0007669"/>
    <property type="project" value="UniProtKB-KW"/>
</dbReference>
<dbReference type="SUPFAM" id="SSF53706">
    <property type="entry name" value="Formate dehydrogenase/DMSO reductase, domains 1-3"/>
    <property type="match status" value="1"/>
</dbReference>
<dbReference type="InterPro" id="IPR009010">
    <property type="entry name" value="Asp_de-COase-like_dom_sf"/>
</dbReference>
<dbReference type="PROSITE" id="PS00490">
    <property type="entry name" value="MOLYBDOPTERIN_PROK_2"/>
    <property type="match status" value="1"/>
</dbReference>
<dbReference type="GO" id="GO:0043546">
    <property type="term" value="F:molybdopterin cofactor binding"/>
    <property type="evidence" value="ECO:0007669"/>
    <property type="project" value="InterPro"/>
</dbReference>
<dbReference type="Pfam" id="PF04879">
    <property type="entry name" value="Molybdop_Fe4S4"/>
    <property type="match status" value="1"/>
</dbReference>
<dbReference type="Gene3D" id="3.40.50.740">
    <property type="match status" value="2"/>
</dbReference>
<dbReference type="GO" id="GO:0016491">
    <property type="term" value="F:oxidoreductase activity"/>
    <property type="evidence" value="ECO:0007669"/>
    <property type="project" value="UniProtKB-KW"/>
</dbReference>
<keyword evidence="4" id="KW-0408">Iron</keyword>
<dbReference type="Gene3D" id="3.40.228.10">
    <property type="entry name" value="Dimethylsulfoxide Reductase, domain 2"/>
    <property type="match status" value="1"/>
</dbReference>
<dbReference type="PANTHER" id="PTHR43105">
    <property type="entry name" value="RESPIRATORY NITRATE REDUCTASE"/>
    <property type="match status" value="1"/>
</dbReference>
<evidence type="ECO:0000256" key="2">
    <source>
        <dbReference type="ARBA" id="ARBA00022723"/>
    </source>
</evidence>
<dbReference type="InterPro" id="IPR006655">
    <property type="entry name" value="Mopterin_OxRdtase_prok_CS"/>
</dbReference>
<organism evidence="7 8">
    <name type="scientific">Lolliginicoccus lacisalsi</name>
    <dbReference type="NCBI Taxonomy" id="2742202"/>
    <lineage>
        <taxon>Bacteria</taxon>
        <taxon>Bacillati</taxon>
        <taxon>Actinomycetota</taxon>
        <taxon>Actinomycetes</taxon>
        <taxon>Mycobacteriales</taxon>
        <taxon>Hoyosellaceae</taxon>
        <taxon>Lolliginicoccus</taxon>
    </lineage>
</organism>
<sequence>MTARTGPSTAKPASTEAARSTACILCECNCGITVELDGRRLAKIRGDKDHPASEGYTCEKAMRLDLYQNGHHRLTKPLKRQADGTYAEIDWDVALDEIAAKLVDIKHQHGGESIFFYGGGGQGNHLGSANSIALRGALGSKYYSNALAQEKTGEMWVDGKLYGGHTKGDFEHAEVMVFIGKNPWQSHSFPRARPVLKAAASDPQRSIIVVDPRRSETAALADHHLQVLPGRDAWLIAALVATLVQEDLIDQEFLAEHTTGYEQVHQVFAKLDIPAFAAISGVPEDQVRTAARRIGTASSVTVYEDLGTQQAPHSTLVSYLNKLLWILTGNFAKPGTMFLHSSFVAIAGSSSGGKSKQRRSGPGARFRKARARALSRAMAIAASGAATALPALARQEMLRPVVERGSRAMLEALVPLAGGMLAGDMGPAAGGERRTPVTGARIIAGLVPCNSIADEILTDHPGRFRAMWMDSVNPAHSLPGSARFREAMRELDLTVVVDVAFTETARMADYVLPAASQFEKAEATFFNFEFPRNVFHLRKPLLEPLPGTLPEPEIYAGLIRRLGVVETDVVDRLRDAAKAGRETFGAVFMALSAARPEVAKLAPYLLHESLGQDLPANERGAAVLWGAAQMCAMGNRKAVARAGFDGPGLAPGNALFDAIMAAGSGVVFTEDTWDSVWDYVRRPDRRFTIAIDELLEQARNLGSARNSWTTAEFPLVLAAGERRSFTANTIIRNPDWRRRDRSGALRISEHDATGLGLSTGDRARLVTASGAAAVQVEISDMMQPGNIALPNGLGVDFPGGDDGTDGANLDAAMATGTAPNELTSSHWKDSFAGTPWHKHVPARLELIG</sequence>
<dbReference type="Pfam" id="PF01568">
    <property type="entry name" value="Molydop_binding"/>
    <property type="match status" value="1"/>
</dbReference>
<evidence type="ECO:0000256" key="3">
    <source>
        <dbReference type="ARBA" id="ARBA00023002"/>
    </source>
</evidence>
<dbReference type="InterPro" id="IPR050123">
    <property type="entry name" value="Prok_molybdopt-oxidoreductase"/>
</dbReference>
<dbReference type="InterPro" id="IPR006963">
    <property type="entry name" value="Mopterin_OxRdtase_4Fe-4S_dom"/>
</dbReference>
<dbReference type="PANTHER" id="PTHR43105:SF9">
    <property type="entry name" value="NADPH-FE(3+) OXIDOREDUCTASE SUBUNIT ALPHA"/>
    <property type="match status" value="1"/>
</dbReference>
<dbReference type="AlphaFoldDB" id="A0A927JAT1"/>
<keyword evidence="2" id="KW-0479">Metal-binding</keyword>
<evidence type="ECO:0000256" key="5">
    <source>
        <dbReference type="ARBA" id="ARBA00023014"/>
    </source>
</evidence>
<keyword evidence="8" id="KW-1185">Reference proteome</keyword>
<dbReference type="Gene3D" id="2.20.25.90">
    <property type="entry name" value="ADC-like domains"/>
    <property type="match status" value="1"/>
</dbReference>
<dbReference type="Pfam" id="PF00384">
    <property type="entry name" value="Molybdopterin"/>
    <property type="match status" value="1"/>
</dbReference>
<reference evidence="7" key="1">
    <citation type="submission" date="2020-09" db="EMBL/GenBank/DDBJ databases">
        <title>Hoyosella lacisalsi sp. nov., a halotolerant actinobacterium isolated from soil of Lake Gudzhirganskoe.</title>
        <authorList>
            <person name="Yang Q."/>
            <person name="Guo P.Y."/>
            <person name="Liu S.W."/>
            <person name="Li F.N."/>
            <person name="Sun C.H."/>
        </authorList>
    </citation>
    <scope>NUCLEOTIDE SEQUENCE</scope>
    <source>
        <strain evidence="7">G463</strain>
    </source>
</reference>
<keyword evidence="5" id="KW-0411">Iron-sulfur</keyword>
<evidence type="ECO:0000313" key="8">
    <source>
        <dbReference type="Proteomes" id="UP000642993"/>
    </source>
</evidence>
<evidence type="ECO:0000256" key="1">
    <source>
        <dbReference type="ARBA" id="ARBA00022485"/>
    </source>
</evidence>
<feature type="domain" description="4Fe-4S Mo/W bis-MGD-type" evidence="6">
    <location>
        <begin position="16"/>
        <end position="72"/>
    </location>
</feature>
<proteinExistence type="predicted"/>
<name>A0A927JAT1_9ACTN</name>
<dbReference type="Gene3D" id="2.40.40.20">
    <property type="match status" value="1"/>
</dbReference>
<dbReference type="GO" id="GO:0016020">
    <property type="term" value="C:membrane"/>
    <property type="evidence" value="ECO:0007669"/>
    <property type="project" value="TreeGrafter"/>
</dbReference>
<evidence type="ECO:0000259" key="6">
    <source>
        <dbReference type="PROSITE" id="PS51669"/>
    </source>
</evidence>
<dbReference type="SUPFAM" id="SSF50692">
    <property type="entry name" value="ADC-like"/>
    <property type="match status" value="1"/>
</dbReference>
<dbReference type="Proteomes" id="UP000642993">
    <property type="component" value="Unassembled WGS sequence"/>
</dbReference>
<comment type="caution">
    <text evidence="7">The sequence shown here is derived from an EMBL/GenBank/DDBJ whole genome shotgun (WGS) entry which is preliminary data.</text>
</comment>
<dbReference type="SMART" id="SM00926">
    <property type="entry name" value="Molybdop_Fe4S4"/>
    <property type="match status" value="1"/>
</dbReference>
<dbReference type="InterPro" id="IPR006656">
    <property type="entry name" value="Mopterin_OxRdtase"/>
</dbReference>
<dbReference type="RefSeq" id="WP_192038233.1">
    <property type="nucleotide sequence ID" value="NZ_JACYWE010000002.1"/>
</dbReference>
<dbReference type="PROSITE" id="PS51669">
    <property type="entry name" value="4FE4S_MOW_BIS_MGD"/>
    <property type="match status" value="1"/>
</dbReference>
<keyword evidence="1" id="KW-0004">4Fe-4S</keyword>
<protein>
    <submittedName>
        <fullName evidence="7">Molybdopterin-dependent oxidoreductase</fullName>
    </submittedName>
</protein>
<dbReference type="EMBL" id="JACYWE010000002">
    <property type="protein sequence ID" value="MBD8505769.1"/>
    <property type="molecule type" value="Genomic_DNA"/>
</dbReference>